<feature type="region of interest" description="Disordered" evidence="1">
    <location>
        <begin position="115"/>
        <end position="139"/>
    </location>
</feature>
<dbReference type="Proteomes" id="UP001295740">
    <property type="component" value="Unassembled WGS sequence"/>
</dbReference>
<sequence>MPSYSSWFSRREVADPVADAALSTLTNKRIIHGRVTKNVSAATAASPVEVTFQEFLHAEGEDEDAMEEDESDDEALPLAMAAQAVRPSVEHNQFTHAHLLGQLDEVIRREEIRKLQNKLPSTPSTTSRSPTPTESVSSVETDLEFDGNAWHLDQIALNETVKARNEFSLMPTSWQMHFRGIPFPEGLFYVKKKETSARPRIYQRNDKYELQGAMTLRNLISIQARIRDITTELRRDRRLIKSRKLQRWEQYESEPKPEPPSDHEDDDDDKDGYGAESAQESDEDEPLKEQVRNHIKEIVHHLRRPLKKAIEWAKEDGGIVKYGKQLPPNIGVWVYKDIDTSTDPHNEGEISRRMCQLSAEWQKQVPNDEDVPEGKEMPTPPVIFGFFIMQNILSIVTIDPSKDDAPAHIFCQLNMAEYNQQQWNALAIMLTICWARDCLLAAIPTFPQFHVIEKSDSSDPDA</sequence>
<dbReference type="EMBL" id="CAUWAG010000020">
    <property type="protein sequence ID" value="CAJ2513525.1"/>
    <property type="molecule type" value="Genomic_DNA"/>
</dbReference>
<evidence type="ECO:0000256" key="1">
    <source>
        <dbReference type="SAM" id="MobiDB-lite"/>
    </source>
</evidence>
<evidence type="ECO:0000313" key="3">
    <source>
        <dbReference type="Proteomes" id="UP001295740"/>
    </source>
</evidence>
<evidence type="ECO:0000313" key="2">
    <source>
        <dbReference type="EMBL" id="CAJ2513525.1"/>
    </source>
</evidence>
<keyword evidence="3" id="KW-1185">Reference proteome</keyword>
<gene>
    <name evidence="2" type="ORF">KHLLAP_LOCUS13993</name>
</gene>
<accession>A0AAI8VZA4</accession>
<feature type="region of interest" description="Disordered" evidence="1">
    <location>
        <begin position="246"/>
        <end position="289"/>
    </location>
</feature>
<organism evidence="2 3">
    <name type="scientific">Anthostomella pinea</name>
    <dbReference type="NCBI Taxonomy" id="933095"/>
    <lineage>
        <taxon>Eukaryota</taxon>
        <taxon>Fungi</taxon>
        <taxon>Dikarya</taxon>
        <taxon>Ascomycota</taxon>
        <taxon>Pezizomycotina</taxon>
        <taxon>Sordariomycetes</taxon>
        <taxon>Xylariomycetidae</taxon>
        <taxon>Xylariales</taxon>
        <taxon>Xylariaceae</taxon>
        <taxon>Anthostomella</taxon>
    </lineage>
</organism>
<proteinExistence type="predicted"/>
<comment type="caution">
    <text evidence="2">The sequence shown here is derived from an EMBL/GenBank/DDBJ whole genome shotgun (WGS) entry which is preliminary data.</text>
</comment>
<feature type="compositionally biased region" description="Basic and acidic residues" evidence="1">
    <location>
        <begin position="246"/>
        <end position="262"/>
    </location>
</feature>
<name>A0AAI8VZA4_9PEZI</name>
<reference evidence="2" key="1">
    <citation type="submission" date="2023-10" db="EMBL/GenBank/DDBJ databases">
        <authorList>
            <person name="Hackl T."/>
        </authorList>
    </citation>
    <scope>NUCLEOTIDE SEQUENCE</scope>
</reference>
<dbReference type="AlphaFoldDB" id="A0AAI8VZA4"/>
<protein>
    <submittedName>
        <fullName evidence="2">Uu.00g016440.m01.CDS01</fullName>
    </submittedName>
</protein>
<feature type="compositionally biased region" description="Low complexity" evidence="1">
    <location>
        <begin position="120"/>
        <end position="139"/>
    </location>
</feature>